<dbReference type="EMBL" id="FODS01000015">
    <property type="protein sequence ID" value="SEO90650.1"/>
    <property type="molecule type" value="Genomic_DNA"/>
</dbReference>
<name>A0A1H8THT8_9RHOB</name>
<keyword evidence="2" id="KW-1185">Reference proteome</keyword>
<protein>
    <submittedName>
        <fullName evidence="1">Uncharacterized protein</fullName>
    </submittedName>
</protein>
<gene>
    <name evidence="1" type="ORF">SAMN04490248_115118</name>
</gene>
<reference evidence="1 2" key="1">
    <citation type="submission" date="2016-10" db="EMBL/GenBank/DDBJ databases">
        <authorList>
            <person name="de Groot N.N."/>
        </authorList>
    </citation>
    <scope>NUCLEOTIDE SEQUENCE [LARGE SCALE GENOMIC DNA]</scope>
    <source>
        <strain evidence="1 2">DSM 27842</strain>
    </source>
</reference>
<proteinExistence type="predicted"/>
<sequence length="124" mass="13448">MNQEPSVVQILKSVPKVLTSDSKHCVTFVSVTQSFNTTTSKLRLRAILSPASAWRRAYEVRSVPANPFENTEKSVPVRAVSLVRNGDNGGGDGSGIGRSPHRIALDLLRPGELTPPLQTCSQEH</sequence>
<dbReference type="AlphaFoldDB" id="A0A1H8THT8"/>
<accession>A0A1H8THT8</accession>
<evidence type="ECO:0000313" key="2">
    <source>
        <dbReference type="Proteomes" id="UP000198893"/>
    </source>
</evidence>
<organism evidence="1 2">
    <name type="scientific">Salinihabitans flavidus</name>
    <dbReference type="NCBI Taxonomy" id="569882"/>
    <lineage>
        <taxon>Bacteria</taxon>
        <taxon>Pseudomonadati</taxon>
        <taxon>Pseudomonadota</taxon>
        <taxon>Alphaproteobacteria</taxon>
        <taxon>Rhodobacterales</taxon>
        <taxon>Roseobacteraceae</taxon>
        <taxon>Salinihabitans</taxon>
    </lineage>
</organism>
<dbReference type="Proteomes" id="UP000198893">
    <property type="component" value="Unassembled WGS sequence"/>
</dbReference>
<evidence type="ECO:0000313" key="1">
    <source>
        <dbReference type="EMBL" id="SEO90650.1"/>
    </source>
</evidence>